<keyword evidence="3" id="KW-1185">Reference proteome</keyword>
<dbReference type="EMBL" id="JANJYJ010000001">
    <property type="protein sequence ID" value="KAK3229574.1"/>
    <property type="molecule type" value="Genomic_DNA"/>
</dbReference>
<sequence>MAVGRLATPGELNMEPPSTFKSEARQILFDNPTSNLSYQDVKNLEFKLVIPEKVNLQATAPFECADWSIQSWTCFYYLPFKLGIRLPIPPLARQLLNFFEIALSQLMPNGLRILLSLKVLIERQKLDLSFENLMYTYYLKEHDTDCGRYLVAARHHRGHLISELKTRDPDWKPKFFFGQGDLVNRVRSIWNNAGNPCPRLEDMTKYVWISYGFKILCGTQFLEPVTDVERASGTTTMSNLKLLSSKEALKRQMERIDMKNGEECRQCPSPLDFQTNREVIKFPSGVSVYSDLGSTLKQADQLLFPEDEAHLSKIGTSQAVHWALAGAYQTHLFLRKDVKSLSKKVSSLTSFNAKMKKELKESSDKDVKVWERWKELKALDVDDDDEDEDRNGGADVKLEKEAIGRGAGDDLEGPRENQDQDS</sequence>
<comment type="caution">
    <text evidence="2">The sequence shown here is derived from an EMBL/GenBank/DDBJ whole genome shotgun (WGS) entry which is preliminary data.</text>
</comment>
<evidence type="ECO:0000313" key="3">
    <source>
        <dbReference type="Proteomes" id="UP001281410"/>
    </source>
</evidence>
<organism evidence="2 3">
    <name type="scientific">Dipteronia sinensis</name>
    <dbReference type="NCBI Taxonomy" id="43782"/>
    <lineage>
        <taxon>Eukaryota</taxon>
        <taxon>Viridiplantae</taxon>
        <taxon>Streptophyta</taxon>
        <taxon>Embryophyta</taxon>
        <taxon>Tracheophyta</taxon>
        <taxon>Spermatophyta</taxon>
        <taxon>Magnoliopsida</taxon>
        <taxon>eudicotyledons</taxon>
        <taxon>Gunneridae</taxon>
        <taxon>Pentapetalae</taxon>
        <taxon>rosids</taxon>
        <taxon>malvids</taxon>
        <taxon>Sapindales</taxon>
        <taxon>Sapindaceae</taxon>
        <taxon>Hippocastanoideae</taxon>
        <taxon>Acereae</taxon>
        <taxon>Dipteronia</taxon>
    </lineage>
</organism>
<feature type="region of interest" description="Disordered" evidence="1">
    <location>
        <begin position="380"/>
        <end position="422"/>
    </location>
</feature>
<proteinExistence type="predicted"/>
<reference evidence="2" key="1">
    <citation type="journal article" date="2023" name="Plant J.">
        <title>Genome sequences and population genomics provide insights into the demographic history, inbreeding, and mutation load of two 'living fossil' tree species of Dipteronia.</title>
        <authorList>
            <person name="Feng Y."/>
            <person name="Comes H.P."/>
            <person name="Chen J."/>
            <person name="Zhu S."/>
            <person name="Lu R."/>
            <person name="Zhang X."/>
            <person name="Li P."/>
            <person name="Qiu J."/>
            <person name="Olsen K.M."/>
            <person name="Qiu Y."/>
        </authorList>
    </citation>
    <scope>NUCLEOTIDE SEQUENCE</scope>
    <source>
        <strain evidence="2">NBL</strain>
    </source>
</reference>
<accession>A0AAE0B5E6</accession>
<feature type="compositionally biased region" description="Basic and acidic residues" evidence="1">
    <location>
        <begin position="390"/>
        <end position="403"/>
    </location>
</feature>
<dbReference type="AlphaFoldDB" id="A0AAE0B5E6"/>
<name>A0AAE0B5E6_9ROSI</name>
<evidence type="ECO:0000313" key="2">
    <source>
        <dbReference type="EMBL" id="KAK3229574.1"/>
    </source>
</evidence>
<feature type="compositionally biased region" description="Basic and acidic residues" evidence="1">
    <location>
        <begin position="412"/>
        <end position="422"/>
    </location>
</feature>
<gene>
    <name evidence="2" type="ORF">Dsin_001455</name>
</gene>
<evidence type="ECO:0000256" key="1">
    <source>
        <dbReference type="SAM" id="MobiDB-lite"/>
    </source>
</evidence>
<protein>
    <submittedName>
        <fullName evidence="2">Uncharacterized protein</fullName>
    </submittedName>
</protein>
<dbReference type="Proteomes" id="UP001281410">
    <property type="component" value="Unassembled WGS sequence"/>
</dbReference>